<evidence type="ECO:0000256" key="7">
    <source>
        <dbReference type="ARBA" id="ARBA00023077"/>
    </source>
</evidence>
<evidence type="ECO:0000256" key="1">
    <source>
        <dbReference type="ARBA" id="ARBA00009810"/>
    </source>
</evidence>
<dbReference type="Pfam" id="PF07715">
    <property type="entry name" value="Plug"/>
    <property type="match status" value="1"/>
</dbReference>
<evidence type="ECO:0000313" key="15">
    <source>
        <dbReference type="Proteomes" id="UP001595848"/>
    </source>
</evidence>
<dbReference type="PANTHER" id="PTHR32552:SF89">
    <property type="entry name" value="CATECHOLATE SIDEROPHORE RECEPTOR FIU"/>
    <property type="match status" value="1"/>
</dbReference>
<keyword evidence="4" id="KW-0732">Signal</keyword>
<dbReference type="NCBIfam" id="TIGR01783">
    <property type="entry name" value="TonB-siderophor"/>
    <property type="match status" value="1"/>
</dbReference>
<dbReference type="PROSITE" id="PS52016">
    <property type="entry name" value="TONB_DEPENDENT_REC_3"/>
    <property type="match status" value="1"/>
</dbReference>
<reference evidence="15" key="1">
    <citation type="journal article" date="2019" name="Int. J. Syst. Evol. Microbiol.">
        <title>The Global Catalogue of Microorganisms (GCM) 10K type strain sequencing project: providing services to taxonomists for standard genome sequencing and annotation.</title>
        <authorList>
            <consortium name="The Broad Institute Genomics Platform"/>
            <consortium name="The Broad Institute Genome Sequencing Center for Infectious Disease"/>
            <person name="Wu L."/>
            <person name="Ma J."/>
        </authorList>
    </citation>
    <scope>NUCLEOTIDE SEQUENCE [LARGE SCALE GENOMIC DNA]</scope>
    <source>
        <strain evidence="15">LMG 24813</strain>
    </source>
</reference>
<keyword evidence="7 12" id="KW-0798">TonB box</keyword>
<dbReference type="InterPro" id="IPR012910">
    <property type="entry name" value="Plug_dom"/>
</dbReference>
<keyword evidence="9 14" id="KW-0675">Receptor</keyword>
<keyword evidence="8 11" id="KW-0472">Membrane</keyword>
<proteinExistence type="inferred from homology"/>
<evidence type="ECO:0000256" key="4">
    <source>
        <dbReference type="ARBA" id="ARBA00022729"/>
    </source>
</evidence>
<keyword evidence="6" id="KW-0406">Ion transport</keyword>
<evidence type="ECO:0000256" key="6">
    <source>
        <dbReference type="ARBA" id="ARBA00023065"/>
    </source>
</evidence>
<dbReference type="EMBL" id="JBHSBV010000001">
    <property type="protein sequence ID" value="MFC4199516.1"/>
    <property type="molecule type" value="Genomic_DNA"/>
</dbReference>
<dbReference type="Proteomes" id="UP001595848">
    <property type="component" value="Unassembled WGS sequence"/>
</dbReference>
<dbReference type="Pfam" id="PF00593">
    <property type="entry name" value="TonB_dep_Rec_b-barrel"/>
    <property type="match status" value="1"/>
</dbReference>
<keyword evidence="11" id="KW-1134">Transmembrane beta strand</keyword>
<dbReference type="RefSeq" id="WP_217962796.1">
    <property type="nucleotide sequence ID" value="NZ_JAHTBN010000001.1"/>
</dbReference>
<dbReference type="CDD" id="cd01347">
    <property type="entry name" value="ligand_gated_channel"/>
    <property type="match status" value="1"/>
</dbReference>
<name>A0ABV8NUE4_9BURK</name>
<sequence>MPLRPDAALPLTAVLALSTLAPVYAQQARHAYDLPAGPLSATLNTIAEISGRPLVLDPALVKGRMAPRVQGTFDVEQALGAALAGSDLQARTTTGGAYTIVRLEPQSGAAMLSPVRVQGERLSSGYRPIAAASPKFTAPLLDTPRSITVVPEEIIRDTASTSLQDVLRTTPGITFAAGEGGVPLADRPVIRGFNSTSNMLVDGMRDIGAQTREVFDVEQVEVSKGPDSVYFGRGGGGGGINLVSKMPKLDNFAEGELALGTANNVRETVDGNWRLSDTGALRLNLMHDQGNVPGRDSAVNFEKWGVAPSISFGLGTATRVTLSYYHLQDDGMPDYSIPVDPRSGAPLAGVSRSNFYGLADRDFRHTDTDIGTLSLEHDLADTLTIRNTTRYGESTNSYVATAPNGASPLYAEINMPGTLAGTVFRQAKSQWTRTDTLANQTDLYGKLSTGSIKHSFDVGMEFSHEKWTVDGWTVTSSDPNAAVQTGSVPQCQAYPDLWLSHDCTSLYNPDPDQAWTGTVRRNHNPTYYKTDTRALYAFDTIELTPQWLVNAGLRWDNYDTRSIKGGATLARQKNDFVNYQLGLVYKPVPYGSIYASLGTASTPAALGGSDYDKVSASNDNLEPERSTTVEVGTKWNLLHDRLSLTAAVFNTQRKNANILVEPGVYEQAGESRVRGFELGVGGSLTPKWKVYGGYTYLDSEIQKGAYNDDTVGKPLPDTPKNSFSLWSTYQTTPKLTLGAGAYYVGKRYGTACGRDCYAPAYWRFDAMAGYVVNKHLQLRLNVQNMFDQVYYTKVHYFMGDLGPGRSATLTATLSY</sequence>
<evidence type="ECO:0000256" key="5">
    <source>
        <dbReference type="ARBA" id="ARBA00023004"/>
    </source>
</evidence>
<feature type="domain" description="Secretin/TonB short N-terminal" evidence="13">
    <location>
        <begin position="52"/>
        <end position="103"/>
    </location>
</feature>
<evidence type="ECO:0000256" key="3">
    <source>
        <dbReference type="ARBA" id="ARBA00022496"/>
    </source>
</evidence>
<evidence type="ECO:0000256" key="12">
    <source>
        <dbReference type="RuleBase" id="RU003357"/>
    </source>
</evidence>
<evidence type="ECO:0000256" key="8">
    <source>
        <dbReference type="ARBA" id="ARBA00023136"/>
    </source>
</evidence>
<evidence type="ECO:0000313" key="14">
    <source>
        <dbReference type="EMBL" id="MFC4199516.1"/>
    </source>
</evidence>
<dbReference type="PANTHER" id="PTHR32552">
    <property type="entry name" value="FERRICHROME IRON RECEPTOR-RELATED"/>
    <property type="match status" value="1"/>
</dbReference>
<keyword evidence="11" id="KW-0812">Transmembrane</keyword>
<organism evidence="14 15">
    <name type="scientific">Candidimonas humi</name>
    <dbReference type="NCBI Taxonomy" id="683355"/>
    <lineage>
        <taxon>Bacteria</taxon>
        <taxon>Pseudomonadati</taxon>
        <taxon>Pseudomonadota</taxon>
        <taxon>Betaproteobacteria</taxon>
        <taxon>Burkholderiales</taxon>
        <taxon>Alcaligenaceae</taxon>
        <taxon>Candidimonas</taxon>
    </lineage>
</organism>
<evidence type="ECO:0000256" key="11">
    <source>
        <dbReference type="PROSITE-ProRule" id="PRU01360"/>
    </source>
</evidence>
<keyword evidence="3" id="KW-0410">Iron transport</keyword>
<keyword evidence="10 11" id="KW-0998">Cell outer membrane</keyword>
<dbReference type="SMART" id="SM00965">
    <property type="entry name" value="STN"/>
    <property type="match status" value="1"/>
</dbReference>
<evidence type="ECO:0000256" key="2">
    <source>
        <dbReference type="ARBA" id="ARBA00022448"/>
    </source>
</evidence>
<evidence type="ECO:0000256" key="9">
    <source>
        <dbReference type="ARBA" id="ARBA00023170"/>
    </source>
</evidence>
<comment type="similarity">
    <text evidence="1 11 12">Belongs to the TonB-dependent receptor family.</text>
</comment>
<evidence type="ECO:0000259" key="13">
    <source>
        <dbReference type="SMART" id="SM00965"/>
    </source>
</evidence>
<protein>
    <submittedName>
        <fullName evidence="14">TonB-dependent siderophore receptor</fullName>
    </submittedName>
</protein>
<gene>
    <name evidence="14" type="ORF">ACFOY1_01000</name>
</gene>
<comment type="caution">
    <text evidence="14">The sequence shown here is derived from an EMBL/GenBank/DDBJ whole genome shotgun (WGS) entry which is preliminary data.</text>
</comment>
<keyword evidence="2 11" id="KW-0813">Transport</keyword>
<evidence type="ECO:0000256" key="10">
    <source>
        <dbReference type="ARBA" id="ARBA00023237"/>
    </source>
</evidence>
<accession>A0ABV8NUE4</accession>
<dbReference type="InterPro" id="IPR000531">
    <property type="entry name" value="Beta-barrel_TonB"/>
</dbReference>
<keyword evidence="5" id="KW-0408">Iron</keyword>
<dbReference type="Pfam" id="PF07660">
    <property type="entry name" value="STN"/>
    <property type="match status" value="1"/>
</dbReference>
<comment type="subcellular location">
    <subcellularLocation>
        <location evidence="11">Cell outer membrane</location>
        <topology evidence="11">Multi-pass membrane protein</topology>
    </subcellularLocation>
</comment>
<keyword evidence="15" id="KW-1185">Reference proteome</keyword>
<dbReference type="InterPro" id="IPR039426">
    <property type="entry name" value="TonB-dep_rcpt-like"/>
</dbReference>
<dbReference type="InterPro" id="IPR011662">
    <property type="entry name" value="Secretin/TonB_short_N"/>
</dbReference>
<dbReference type="InterPro" id="IPR010105">
    <property type="entry name" value="TonB_sidphr_rcpt"/>
</dbReference>